<reference evidence="1" key="1">
    <citation type="submission" date="2021-06" db="EMBL/GenBank/DDBJ databases">
        <authorList>
            <person name="Huq M.A."/>
        </authorList>
    </citation>
    <scope>NUCLEOTIDE SEQUENCE</scope>
    <source>
        <strain evidence="1">MAH-26</strain>
    </source>
</reference>
<dbReference type="Proteomes" id="UP000812270">
    <property type="component" value="Unassembled WGS sequence"/>
</dbReference>
<evidence type="ECO:0000313" key="2">
    <source>
        <dbReference type="Proteomes" id="UP000812270"/>
    </source>
</evidence>
<name>A0A9E2SCS4_9BACT</name>
<accession>A0A9E2SCS4</accession>
<protein>
    <submittedName>
        <fullName evidence="1">Uncharacterized protein</fullName>
    </submittedName>
</protein>
<dbReference type="AlphaFoldDB" id="A0A9E2SCS4"/>
<gene>
    <name evidence="1" type="ORF">KTO63_24005</name>
</gene>
<keyword evidence="2" id="KW-1185">Reference proteome</keyword>
<dbReference type="InterPro" id="IPR053865">
    <property type="entry name" value="DUF6934"/>
</dbReference>
<comment type="caution">
    <text evidence="1">The sequence shown here is derived from an EMBL/GenBank/DDBJ whole genome shotgun (WGS) entry which is preliminary data.</text>
</comment>
<evidence type="ECO:0000313" key="1">
    <source>
        <dbReference type="EMBL" id="MBV4360251.1"/>
    </source>
</evidence>
<sequence length="189" mass="22290">MSLDSAYELQERHSEDGHKFFFISEGDQNVLKVVQYNLVEEVDGKKIYNLGFGDYNFANNTIADSASTNNGDAYKVFNTVLSTIPIFFSNYNDHILMVQGSDSRTDFIRHCKRVCRKKCKEDCKNHNRRIKIYQNYLDKNYENLSKDYHFIGATKKDDQLMAVEYYQPYKKYDSVFLFQNKNVLSYHEN</sequence>
<dbReference type="Pfam" id="PF22028">
    <property type="entry name" value="DUF6934"/>
    <property type="match status" value="1"/>
</dbReference>
<dbReference type="RefSeq" id="WP_217794521.1">
    <property type="nucleotide sequence ID" value="NZ_JAHSPG010000018.1"/>
</dbReference>
<organism evidence="1 2">
    <name type="scientific">Pinibacter aurantiacus</name>
    <dbReference type="NCBI Taxonomy" id="2851599"/>
    <lineage>
        <taxon>Bacteria</taxon>
        <taxon>Pseudomonadati</taxon>
        <taxon>Bacteroidota</taxon>
        <taxon>Chitinophagia</taxon>
        <taxon>Chitinophagales</taxon>
        <taxon>Chitinophagaceae</taxon>
        <taxon>Pinibacter</taxon>
    </lineage>
</organism>
<dbReference type="EMBL" id="JAHSPG010000018">
    <property type="protein sequence ID" value="MBV4360251.1"/>
    <property type="molecule type" value="Genomic_DNA"/>
</dbReference>
<proteinExistence type="predicted"/>